<keyword evidence="2" id="KW-1185">Reference proteome</keyword>
<reference evidence="1" key="1">
    <citation type="submission" date="2025-08" db="UniProtKB">
        <authorList>
            <consortium name="Ensembl"/>
        </authorList>
    </citation>
    <scope>IDENTIFICATION</scope>
</reference>
<dbReference type="Gene3D" id="3.90.1750.10">
    <property type="entry name" value="Hect, E3 ligase catalytic domains"/>
    <property type="match status" value="1"/>
</dbReference>
<organism evidence="1 2">
    <name type="scientific">Oryzias melastigma</name>
    <name type="common">Marine medaka</name>
    <dbReference type="NCBI Taxonomy" id="30732"/>
    <lineage>
        <taxon>Eukaryota</taxon>
        <taxon>Metazoa</taxon>
        <taxon>Chordata</taxon>
        <taxon>Craniata</taxon>
        <taxon>Vertebrata</taxon>
        <taxon>Euteleostomi</taxon>
        <taxon>Actinopterygii</taxon>
        <taxon>Neopterygii</taxon>
        <taxon>Teleostei</taxon>
        <taxon>Neoteleostei</taxon>
        <taxon>Acanthomorphata</taxon>
        <taxon>Ovalentaria</taxon>
        <taxon>Atherinomorphae</taxon>
        <taxon>Beloniformes</taxon>
        <taxon>Adrianichthyidae</taxon>
        <taxon>Oryziinae</taxon>
        <taxon>Oryzias</taxon>
    </lineage>
</organism>
<dbReference type="PaxDb" id="30732-ENSOMEP00000028615"/>
<dbReference type="STRING" id="30732.ENSOMEP00000028615"/>
<reference evidence="1" key="2">
    <citation type="submission" date="2025-09" db="UniProtKB">
        <authorList>
            <consortium name="Ensembl"/>
        </authorList>
    </citation>
    <scope>IDENTIFICATION</scope>
</reference>
<dbReference type="GeneTree" id="ENSGT00460000041731"/>
<dbReference type="Ensembl" id="ENSOMET00000017357.1">
    <property type="protein sequence ID" value="ENSOMEP00000028615.1"/>
    <property type="gene ID" value="ENSOMEG00000011799.1"/>
</dbReference>
<name>A0A3B3DGS8_ORYME</name>
<sequence>KTLKGDEELALTLAGLGKRSLTVSESTTHSEVKLLIKAYPKLGSICGGWLLHKSTGGGGQRKLVVIPPDSDGYNGQQLKGVSGSGKCTLYIAPLQEQIDTTPLPPEAKEFESMPKALCTTCGKMIPLQVLPLHIKNCKEENLCSSSEVIYLVFFHLFYILSVNVKIKGHWVLHSFVCISFYSMEEILSWIGDQVKEDDTFSICVSRSDLFDRGMQQWQRQKKSSPKNKLKVSFFGETGLDTRVLTKEFLTGTDSCCCFLNLDCESNQYLCHFLIFRSAGEILAASVSQGGPLPNFMRDWCYRYLCSGDPDTIQVNGSTDENIKDKTDDIISCGYVGTVSVDKKDLIIRAIVLHSTMRVLPMLDQLRKGLHLFNLVQLMERNPELCQPMFVPGNVDRVDAASVLEKCQPDFCDKNSVKFAREVHVMNFFQDFLQEIEDCGMLTSLFMMQWMTGQGHKPVLPSEKKDFVIFVKFLHGCGEDHTTCYPTVSACSRTITFPVAHLTTYKEFKNIMETAICHGQGFYRI</sequence>
<evidence type="ECO:0008006" key="3">
    <source>
        <dbReference type="Google" id="ProtNLM"/>
    </source>
</evidence>
<evidence type="ECO:0000313" key="1">
    <source>
        <dbReference type="Ensembl" id="ENSOMEP00000028615.1"/>
    </source>
</evidence>
<dbReference type="GO" id="GO:0004842">
    <property type="term" value="F:ubiquitin-protein transferase activity"/>
    <property type="evidence" value="ECO:0007669"/>
    <property type="project" value="InterPro"/>
</dbReference>
<dbReference type="InterPro" id="IPR035983">
    <property type="entry name" value="Hect_E3_ubiquitin_ligase"/>
</dbReference>
<dbReference type="SUPFAM" id="SSF56204">
    <property type="entry name" value="Hect, E3 ligase catalytic domain"/>
    <property type="match status" value="1"/>
</dbReference>
<accession>A0A3B3DGS8</accession>
<evidence type="ECO:0000313" key="2">
    <source>
        <dbReference type="Proteomes" id="UP000261560"/>
    </source>
</evidence>
<dbReference type="OMA" id="ITENMTH"/>
<proteinExistence type="predicted"/>
<dbReference type="AlphaFoldDB" id="A0A3B3DGS8"/>
<protein>
    <recommendedName>
        <fullName evidence="3">HECT domain-containing protein</fullName>
    </recommendedName>
</protein>
<dbReference type="Proteomes" id="UP000261560">
    <property type="component" value="Unplaced"/>
</dbReference>